<accession>A0AAW3UV63</accession>
<organism evidence="1 2">
    <name type="scientific">Paraburkholderia fungorum</name>
    <dbReference type="NCBI Taxonomy" id="134537"/>
    <lineage>
        <taxon>Bacteria</taxon>
        <taxon>Pseudomonadati</taxon>
        <taxon>Pseudomonadota</taxon>
        <taxon>Betaproteobacteria</taxon>
        <taxon>Burkholderiales</taxon>
        <taxon>Burkholderiaceae</taxon>
        <taxon>Paraburkholderia</taxon>
    </lineage>
</organism>
<protein>
    <submittedName>
        <fullName evidence="1">Uncharacterized protein</fullName>
    </submittedName>
</protein>
<dbReference type="Proteomes" id="UP000518681">
    <property type="component" value="Unassembled WGS sequence"/>
</dbReference>
<evidence type="ECO:0000313" key="2">
    <source>
        <dbReference type="Proteomes" id="UP000518681"/>
    </source>
</evidence>
<comment type="caution">
    <text evidence="1">The sequence shown here is derived from an EMBL/GenBank/DDBJ whole genome shotgun (WGS) entry which is preliminary data.</text>
</comment>
<dbReference type="EMBL" id="JACIIK010000006">
    <property type="protein sequence ID" value="MBB6202519.1"/>
    <property type="molecule type" value="Genomic_DNA"/>
</dbReference>
<reference evidence="1 2" key="1">
    <citation type="submission" date="2020-08" db="EMBL/GenBank/DDBJ databases">
        <title>Genomic Encyclopedia of Type Strains, Phase IV (KMG-V): Genome sequencing to study the core and pangenomes of soil and plant-associated prokaryotes.</title>
        <authorList>
            <person name="Whitman W."/>
        </authorList>
    </citation>
    <scope>NUCLEOTIDE SEQUENCE [LARGE SCALE GENOMIC DNA]</scope>
    <source>
        <strain evidence="1 2">SEMIA 4013</strain>
    </source>
</reference>
<sequence>MTFASIRDAGLRGRITAQLVGDNLARRRARTKHAPEESFGCGRVAPLLQQDIEFGAVLVNGSPQHKGSPRSITNNSSRCQVLPGLRRAALTRCANPVPNLPHQRRFVTHHDATLEQQLFNVAQAQLKSKVPTNGTTDHHRWEAMPVIERFRLFHLPILRDHLGNETNGMDASPREGC</sequence>
<evidence type="ECO:0000313" key="1">
    <source>
        <dbReference type="EMBL" id="MBB6202519.1"/>
    </source>
</evidence>
<name>A0AAW3UV63_9BURK</name>
<gene>
    <name evidence="1" type="ORF">GGD69_003387</name>
</gene>
<dbReference type="AlphaFoldDB" id="A0AAW3UV63"/>
<proteinExistence type="predicted"/>